<gene>
    <name evidence="2" type="ORF">GLOINDRAFT_7947</name>
</gene>
<sequence>MGGLGHAQGWQSSHYFSVPTKAATTKECISSLADSSGSSREGNNGNSNDLP</sequence>
<dbReference type="HOGENOM" id="CLU_3107615_0_0_1"/>
<dbReference type="EMBL" id="KI296809">
    <property type="protein sequence ID" value="ESA01010.1"/>
    <property type="molecule type" value="Genomic_DNA"/>
</dbReference>
<organism evidence="2">
    <name type="scientific">Rhizophagus irregularis (strain DAOM 181602 / DAOM 197198 / MUCL 43194)</name>
    <name type="common">Arbuscular mycorrhizal fungus</name>
    <name type="synonym">Glomus intraradices</name>
    <dbReference type="NCBI Taxonomy" id="747089"/>
    <lineage>
        <taxon>Eukaryota</taxon>
        <taxon>Fungi</taxon>
        <taxon>Fungi incertae sedis</taxon>
        <taxon>Mucoromycota</taxon>
        <taxon>Glomeromycotina</taxon>
        <taxon>Glomeromycetes</taxon>
        <taxon>Glomerales</taxon>
        <taxon>Glomeraceae</taxon>
        <taxon>Rhizophagus</taxon>
    </lineage>
</organism>
<evidence type="ECO:0000313" key="2">
    <source>
        <dbReference type="EMBL" id="ESA01010.1"/>
    </source>
</evidence>
<dbReference type="AlphaFoldDB" id="U9SYQ8"/>
<proteinExistence type="predicted"/>
<feature type="region of interest" description="Disordered" evidence="1">
    <location>
        <begin position="30"/>
        <end position="51"/>
    </location>
</feature>
<reference evidence="2" key="1">
    <citation type="submission" date="2013-07" db="EMBL/GenBank/DDBJ databases">
        <title>The genome of an arbuscular mycorrhizal fungus provides insights into the evolution of the oldest plant symbiosis.</title>
        <authorList>
            <consortium name="DOE Joint Genome Institute"/>
            <person name="Tisserant E."/>
            <person name="Malbreil M."/>
            <person name="Kuo A."/>
            <person name="Kohler A."/>
            <person name="Symeonidi A."/>
            <person name="Balestrini R."/>
            <person name="Charron P."/>
            <person name="Duensing N."/>
            <person name="Frei-dit-Frey N."/>
            <person name="Gianinazzi-Pearson V."/>
            <person name="Gilbert B."/>
            <person name="Handa Y."/>
            <person name="Hijri M."/>
            <person name="Kaul R."/>
            <person name="Kawaguchi M."/>
            <person name="Krajinski F."/>
            <person name="Lammers P."/>
            <person name="Lapierre D."/>
            <person name="Masclaux F.G."/>
            <person name="Murat C."/>
            <person name="Morin E."/>
            <person name="Ndikumana S."/>
            <person name="Pagni M."/>
            <person name="Petitpierre D."/>
            <person name="Requena N."/>
            <person name="Rosikiewicz P."/>
            <person name="Riley R."/>
            <person name="Saito K."/>
            <person name="San Clemente H."/>
            <person name="Shapiro H."/>
            <person name="van Tuinen D."/>
            <person name="Becard G."/>
            <person name="Bonfante P."/>
            <person name="Paszkowski U."/>
            <person name="Shachar-Hill Y."/>
            <person name="Young J.P."/>
            <person name="Sanders I.R."/>
            <person name="Henrissat B."/>
            <person name="Rensing S.A."/>
            <person name="Grigoriev I.V."/>
            <person name="Corradi N."/>
            <person name="Roux C."/>
            <person name="Martin F."/>
        </authorList>
    </citation>
    <scope>NUCLEOTIDE SEQUENCE</scope>
    <source>
        <strain evidence="2">DAOM 197198</strain>
    </source>
</reference>
<name>U9SYQ8_RHIID</name>
<accession>U9SYQ8</accession>
<protein>
    <submittedName>
        <fullName evidence="2">Uncharacterized protein</fullName>
    </submittedName>
</protein>
<feature type="compositionally biased region" description="Low complexity" evidence="1">
    <location>
        <begin position="35"/>
        <end position="51"/>
    </location>
</feature>
<evidence type="ECO:0000256" key="1">
    <source>
        <dbReference type="SAM" id="MobiDB-lite"/>
    </source>
</evidence>